<dbReference type="InterPro" id="IPR002110">
    <property type="entry name" value="Ankyrin_rpt"/>
</dbReference>
<dbReference type="PROSITE" id="PS50088">
    <property type="entry name" value="ANK_REPEAT"/>
    <property type="match status" value="6"/>
</dbReference>
<evidence type="ECO:0000256" key="4">
    <source>
        <dbReference type="SAM" id="MobiDB-lite"/>
    </source>
</evidence>
<feature type="repeat" description="ANK" evidence="3">
    <location>
        <begin position="601"/>
        <end position="625"/>
    </location>
</feature>
<dbReference type="Gene3D" id="1.25.40.20">
    <property type="entry name" value="Ankyrin repeat-containing domain"/>
    <property type="match status" value="4"/>
</dbReference>
<evidence type="ECO:0000313" key="5">
    <source>
        <dbReference type="EMBL" id="CDZ78584.1"/>
    </source>
</evidence>
<dbReference type="AlphaFoldDB" id="A0A078L391"/>
<dbReference type="OrthoDB" id="5630807at2"/>
<feature type="repeat" description="ANK" evidence="3">
    <location>
        <begin position="329"/>
        <end position="352"/>
    </location>
</feature>
<evidence type="ECO:0000256" key="1">
    <source>
        <dbReference type="ARBA" id="ARBA00022737"/>
    </source>
</evidence>
<dbReference type="PANTHER" id="PTHR24198">
    <property type="entry name" value="ANKYRIN REPEAT AND PROTEIN KINASE DOMAIN-CONTAINING PROTEIN"/>
    <property type="match status" value="1"/>
</dbReference>
<feature type="repeat" description="ANK" evidence="3">
    <location>
        <begin position="465"/>
        <end position="497"/>
    </location>
</feature>
<organism evidence="5 6">
    <name type="scientific">Legionella massiliensis</name>
    <dbReference type="NCBI Taxonomy" id="1034943"/>
    <lineage>
        <taxon>Bacteria</taxon>
        <taxon>Pseudomonadati</taxon>
        <taxon>Pseudomonadota</taxon>
        <taxon>Gammaproteobacteria</taxon>
        <taxon>Legionellales</taxon>
        <taxon>Legionellaceae</taxon>
        <taxon>Legionella</taxon>
    </lineage>
</organism>
<protein>
    <submittedName>
        <fullName evidence="5">Phosphocholine transferase AnkX</fullName>
    </submittedName>
</protein>
<dbReference type="eggNOG" id="COG0666">
    <property type="taxonomic scope" value="Bacteria"/>
</dbReference>
<keyword evidence="5" id="KW-0808">Transferase</keyword>
<dbReference type="Pfam" id="PF00023">
    <property type="entry name" value="Ank"/>
    <property type="match status" value="1"/>
</dbReference>
<dbReference type="EMBL" id="CCSB01000003">
    <property type="protein sequence ID" value="CDZ78584.1"/>
    <property type="molecule type" value="Genomic_DNA"/>
</dbReference>
<sequence length="1171" mass="129937">MPNTHTSSSSSSSSTLSDDALPVDWVALLQSHSPHIFRVTNNSLRTNTYCQKIYANSIDHLLENTDSLDESTIQLKGLITDVPQILDKTQQVKLVELIVDLIKRNSTNLQFMMIFTNRLHHCLPVDLASALYEYAITQKTPFKPIHWAIICDQPLSESLAIDINDASLIAPLYLASDLNKPELVSTLLAFNAEVDLPSYGKTSSMLACIVGFTEVLKRLHQASANLEVVVEEDGFNLLHCAATTNELATVEYLLEHNPKLINSKNNRGEKPLKVALANGQIKIAELLVDKTEDLPNNGFTLLEATVAGSIKLVEAFLARGLPTDSTDNNGNTALHLALQCGHEQIAKFLLEKAPALLKTTDNTGQNPLHVAALKGCHESVKLIKGIDENLAKAQDDSGLFPLHMAVINGCSETVAVLLEGIGSDTILQNNTGRTPTHLAAQVDNVKILEFLLEKAPQWTQVRDRNGLSPLHIAVSNGSIESVKLLVKNAPELIRLQNPDGLTALHFAARFNKHEIARILMEADPSLAQVPNRYDRLPLDVAAQYDSVETARVILEIKPELAEAKTHDQITALHTAAMQDSVQVAELLLEKAPGLASCGDNYGNTPAHIAAIHDKTKVAKLLLEKNKQLFSKFSHRYQTACELAVEHNGLEVLKLILDYIDGEPNLISYAVRVKNYPAIDLIIEAGIYLSPANLVLSLLEEITRRIEANTEFYKLPADTEDKVGTLLGRALRVCREQLIMADEQIPVYPLVKLDVLLPMPIGYTYLGEWFIPQAMAGDHRYLELLEKSKEKPLALARWFANAPKNCGYEHLAIKLVTYRTLKKGLISQTIELTDEEASALHSGQIDSLQTLSKRYPHEQLRKWLNALIEAPETAAFHKPCQNCLEAFDRNALLARLRVLREKRIATQSRQQQAEGKSRIPQFIQPEQQLIRSKRVSPEQPSSSGGPDLKFQRTAREDDRVESGELFSYSSSSSSSSSNEEAAGSFGCISDRRCFILEAIAGSEEALNYLNACPREDRASWFKNNGNVLEHKRLALKLVTRQFMAGNPEHCLQLEKAEESAFCEGKLSALGSLYDKMPYRLGMSWLEKLATAPETIYLHEVCRELITIFQVRHARERLDAFENRNVGLSHSEPAAETLGQRPISYFFQSEDSADSSSVPVSNDYPLSFLASLD</sequence>
<dbReference type="SUPFAM" id="SSF48403">
    <property type="entry name" value="Ankyrin repeat"/>
    <property type="match status" value="3"/>
</dbReference>
<keyword evidence="6" id="KW-1185">Reference proteome</keyword>
<keyword evidence="2 3" id="KW-0040">ANK repeat</keyword>
<feature type="repeat" description="ANK" evidence="3">
    <location>
        <begin position="397"/>
        <end position="430"/>
    </location>
</feature>
<dbReference type="Proteomes" id="UP000044071">
    <property type="component" value="Unassembled WGS sequence"/>
</dbReference>
<gene>
    <name evidence="5" type="primary">ankX_7</name>
    <name evidence="5" type="ORF">BN59_02894</name>
</gene>
<name>A0A078L391_9GAMM</name>
<dbReference type="GO" id="GO:0016740">
    <property type="term" value="F:transferase activity"/>
    <property type="evidence" value="ECO:0007669"/>
    <property type="project" value="UniProtKB-KW"/>
</dbReference>
<feature type="region of interest" description="Disordered" evidence="4">
    <location>
        <begin position="927"/>
        <end position="953"/>
    </location>
</feature>
<feature type="repeat" description="ANK" evidence="3">
    <location>
        <begin position="431"/>
        <end position="454"/>
    </location>
</feature>
<dbReference type="SMART" id="SM00248">
    <property type="entry name" value="ANK"/>
    <property type="match status" value="15"/>
</dbReference>
<accession>A0A078L391</accession>
<dbReference type="PROSITE" id="PS50297">
    <property type="entry name" value="ANK_REP_REGION"/>
    <property type="match status" value="5"/>
</dbReference>
<dbReference type="InterPro" id="IPR036770">
    <property type="entry name" value="Ankyrin_rpt-contain_sf"/>
</dbReference>
<feature type="repeat" description="ANK" evidence="3">
    <location>
        <begin position="499"/>
        <end position="531"/>
    </location>
</feature>
<proteinExistence type="predicted"/>
<evidence type="ECO:0000313" key="6">
    <source>
        <dbReference type="Proteomes" id="UP000044071"/>
    </source>
</evidence>
<dbReference type="Pfam" id="PF12796">
    <property type="entry name" value="Ank_2"/>
    <property type="match status" value="4"/>
</dbReference>
<evidence type="ECO:0000256" key="2">
    <source>
        <dbReference type="ARBA" id="ARBA00023043"/>
    </source>
</evidence>
<reference evidence="5 6" key="1">
    <citation type="submission" date="2014-06" db="EMBL/GenBank/DDBJ databases">
        <authorList>
            <person name="Urmite Genomes Urmite Genomes"/>
        </authorList>
    </citation>
    <scope>NUCLEOTIDE SEQUENCE [LARGE SCALE GENOMIC DNA]</scope>
</reference>
<keyword evidence="1" id="KW-0677">Repeat</keyword>
<dbReference type="RefSeq" id="WP_044011710.1">
    <property type="nucleotide sequence ID" value="NZ_CCVW01000003.1"/>
</dbReference>
<dbReference type="STRING" id="1034943.BN59_02894"/>
<dbReference type="PANTHER" id="PTHR24198:SF165">
    <property type="entry name" value="ANKYRIN REPEAT-CONTAINING PROTEIN-RELATED"/>
    <property type="match status" value="1"/>
</dbReference>
<evidence type="ECO:0000256" key="3">
    <source>
        <dbReference type="PROSITE-ProRule" id="PRU00023"/>
    </source>
</evidence>